<organism evidence="4">
    <name type="scientific">Tetraodon nigroviridis</name>
    <name type="common">Spotted green pufferfish</name>
    <name type="synonym">Chelonodon nigroviridis</name>
    <dbReference type="NCBI Taxonomy" id="99883"/>
    <lineage>
        <taxon>Eukaryota</taxon>
        <taxon>Metazoa</taxon>
        <taxon>Chordata</taxon>
        <taxon>Craniata</taxon>
        <taxon>Vertebrata</taxon>
        <taxon>Euteleostomi</taxon>
        <taxon>Actinopterygii</taxon>
        <taxon>Neopterygii</taxon>
        <taxon>Teleostei</taxon>
        <taxon>Neoteleostei</taxon>
        <taxon>Acanthomorphata</taxon>
        <taxon>Eupercaria</taxon>
        <taxon>Tetraodontiformes</taxon>
        <taxon>Tetradontoidea</taxon>
        <taxon>Tetraodontidae</taxon>
        <taxon>Tetraodon</taxon>
    </lineage>
</organism>
<evidence type="ECO:0000256" key="2">
    <source>
        <dbReference type="SAM" id="MobiDB-lite"/>
    </source>
</evidence>
<keyword evidence="1" id="KW-0677">Repeat</keyword>
<dbReference type="AlphaFoldDB" id="Q4RLI2"/>
<evidence type="ECO:0000313" key="4">
    <source>
        <dbReference type="EMBL" id="CAG10750.1"/>
    </source>
</evidence>
<dbReference type="KEGG" id="tng:GSTEN00032477G001"/>
<dbReference type="PROSITE" id="PS51303">
    <property type="entry name" value="PET"/>
    <property type="match status" value="1"/>
</dbReference>
<name>Q4RLI2_TETNG</name>
<evidence type="ECO:0000259" key="3">
    <source>
        <dbReference type="PROSITE" id="PS51303"/>
    </source>
</evidence>
<reference evidence="4" key="2">
    <citation type="submission" date="2004-02" db="EMBL/GenBank/DDBJ databases">
        <authorList>
            <consortium name="Genoscope"/>
            <consortium name="Whitehead Institute Centre for Genome Research"/>
        </authorList>
    </citation>
    <scope>NUCLEOTIDE SEQUENCE</scope>
</reference>
<dbReference type="OrthoDB" id="10069167at2759"/>
<feature type="domain" description="PET" evidence="3">
    <location>
        <begin position="77"/>
        <end position="185"/>
    </location>
</feature>
<dbReference type="CDD" id="cd09829">
    <property type="entry name" value="PET_testin"/>
    <property type="match status" value="1"/>
</dbReference>
<evidence type="ECO:0000256" key="1">
    <source>
        <dbReference type="ARBA" id="ARBA00022737"/>
    </source>
</evidence>
<feature type="region of interest" description="Disordered" evidence="2">
    <location>
        <begin position="189"/>
        <end position="243"/>
    </location>
</feature>
<feature type="compositionally biased region" description="Polar residues" evidence="2">
    <location>
        <begin position="203"/>
        <end position="214"/>
    </location>
</feature>
<accession>Q4RLI2</accession>
<dbReference type="PANTHER" id="PTHR24211">
    <property type="entry name" value="LIM DOMAIN-CONTAINING PROTEIN"/>
    <property type="match status" value="1"/>
</dbReference>
<dbReference type="Pfam" id="PF06297">
    <property type="entry name" value="PET"/>
    <property type="match status" value="1"/>
</dbReference>
<reference evidence="4" key="1">
    <citation type="journal article" date="2004" name="Nature">
        <title>Genome duplication in the teleost fish Tetraodon nigroviridis reveals the early vertebrate proto-karyotype.</title>
        <authorList>
            <person name="Jaillon O."/>
            <person name="Aury J.-M."/>
            <person name="Brunet F."/>
            <person name="Petit J.-L."/>
            <person name="Stange-Thomann N."/>
            <person name="Mauceli E."/>
            <person name="Bouneau L."/>
            <person name="Fischer C."/>
            <person name="Ozouf-Costaz C."/>
            <person name="Bernot A."/>
            <person name="Nicaud S."/>
            <person name="Jaffe D."/>
            <person name="Fisher S."/>
            <person name="Lutfalla G."/>
            <person name="Dossat C."/>
            <person name="Segurens B."/>
            <person name="Dasilva C."/>
            <person name="Salanoubat M."/>
            <person name="Levy M."/>
            <person name="Boudet N."/>
            <person name="Castellano S."/>
            <person name="Anthouard V."/>
            <person name="Jubin C."/>
            <person name="Castelli V."/>
            <person name="Katinka M."/>
            <person name="Vacherie B."/>
            <person name="Biemont C."/>
            <person name="Skalli Z."/>
            <person name="Cattolico L."/>
            <person name="Poulain J."/>
            <person name="De Berardinis V."/>
            <person name="Cruaud C."/>
            <person name="Duprat S."/>
            <person name="Brottier P."/>
            <person name="Coutanceau J.-P."/>
            <person name="Gouzy J."/>
            <person name="Parra G."/>
            <person name="Lardier G."/>
            <person name="Chapple C."/>
            <person name="McKernan K.J."/>
            <person name="McEwan P."/>
            <person name="Bosak S."/>
            <person name="Kellis M."/>
            <person name="Volff J.-N."/>
            <person name="Guigo R."/>
            <person name="Zody M.C."/>
            <person name="Mesirov J."/>
            <person name="Lindblad-Toh K."/>
            <person name="Birren B."/>
            <person name="Nusbaum C."/>
            <person name="Kahn D."/>
            <person name="Robinson-Rechavi M."/>
            <person name="Laudet V."/>
            <person name="Schachter V."/>
            <person name="Quetier F."/>
            <person name="Saurin W."/>
            <person name="Scarpelli C."/>
            <person name="Wincker P."/>
            <person name="Lander E.S."/>
            <person name="Weissenbach J."/>
            <person name="Roest Crollius H."/>
        </authorList>
    </citation>
    <scope>NUCLEOTIDE SEQUENCE [LARGE SCALE GENOMIC DNA]</scope>
</reference>
<gene>
    <name evidence="4" type="ORF">GSTENG00032477001</name>
</gene>
<feature type="non-terminal residue" evidence="4">
    <location>
        <position position="320"/>
    </location>
</feature>
<protein>
    <submittedName>
        <fullName evidence="4">(spotted green pufferfish) hypothetical protein</fullName>
    </submittedName>
</protein>
<dbReference type="InterPro" id="IPR010442">
    <property type="entry name" value="PET_domain"/>
</dbReference>
<comment type="caution">
    <text evidence="4">The sequence shown here is derived from an EMBL/GenBank/DDBJ whole genome shotgun (WGS) entry which is preliminary data.</text>
</comment>
<sequence length="320" mass="33500">GAAAGCLGCSGRCSGFQPHPWSKACVACGCSGVDHAPGGDAEDDQRMGRLLTGSPCSHLTTKVKGGGGLRLYKRNRMIVTNPVVSRKDPTFNTTTYDWAPAGLNQTLAMRYMQLLPESQRPVSGTDGALQRRRKLLVQLPVYDQDPMKCQSLASQEEISSMLLFVKRYKEEVLGVGEVALPGEGGALREAAAQRAAKEPQESPDGSSAGSSTNGTHEESAKAEYVSPESLGGPGAHAGPHFPSLLSSTAAAARASFPRRARLSTPSGPVTIAPCGIPAASCARRAVRDWWTWSTSGPIRSCFADATTARASGLGAAAAMR</sequence>
<dbReference type="InterPro" id="IPR047120">
    <property type="entry name" value="Pk/Esn/Tes"/>
</dbReference>
<dbReference type="PANTHER" id="PTHR24211:SF0">
    <property type="entry name" value="LIM AND CYSTEINE-RICH DOMAINS PROTEIN 1"/>
    <property type="match status" value="1"/>
</dbReference>
<dbReference type="EMBL" id="CAAE01015020">
    <property type="protein sequence ID" value="CAG10750.1"/>
    <property type="molecule type" value="Genomic_DNA"/>
</dbReference>
<dbReference type="GO" id="GO:0008270">
    <property type="term" value="F:zinc ion binding"/>
    <property type="evidence" value="ECO:0007669"/>
    <property type="project" value="InterPro"/>
</dbReference>
<proteinExistence type="predicted"/>
<dbReference type="InterPro" id="IPR033724">
    <property type="entry name" value="PET_testin"/>
</dbReference>